<dbReference type="Proteomes" id="UP000323522">
    <property type="component" value="Chromosome"/>
</dbReference>
<evidence type="ECO:0000313" key="4">
    <source>
        <dbReference type="Proteomes" id="UP000323522"/>
    </source>
</evidence>
<protein>
    <submittedName>
        <fullName evidence="2">Nucleic acid-binding protein</fullName>
    </submittedName>
    <submittedName>
        <fullName evidence="3">PIN domain-containing protein</fullName>
    </submittedName>
</protein>
<organism evidence="3 4">
    <name type="scientific">Sphaerotilus sulfidivorans</name>
    <dbReference type="NCBI Taxonomy" id="639200"/>
    <lineage>
        <taxon>Bacteria</taxon>
        <taxon>Pseudomonadati</taxon>
        <taxon>Pseudomonadota</taxon>
        <taxon>Betaproteobacteria</taxon>
        <taxon>Burkholderiales</taxon>
        <taxon>Sphaerotilaceae</taxon>
        <taxon>Sphaerotilus</taxon>
    </lineage>
</organism>
<dbReference type="KEGG" id="snn:EWH46_06855"/>
<sequence length="171" mass="18844">MSAATPEAAEATEAVDVILDTNVVLDWLVFRHASGLAIGEAIEAGRLRWIVSPAMQEELTDVLDRLLHLPTLMRWAERHAPASVEVARLAQPVSAPGPLPHPQRLRCTDPDDQCFIDLAVSRRTPWLITRDHALRRLARRARAFDVAVVTPEGWAAAQACRAPLPHPDPLP</sequence>
<dbReference type="RefSeq" id="WP_149503253.1">
    <property type="nucleotide sequence ID" value="NZ_CP035708.1"/>
</dbReference>
<feature type="domain" description="PIN" evidence="1">
    <location>
        <begin position="17"/>
        <end position="133"/>
    </location>
</feature>
<name>A0A5C1PXI8_9BURK</name>
<dbReference type="InterPro" id="IPR029060">
    <property type="entry name" value="PIN-like_dom_sf"/>
</dbReference>
<dbReference type="SUPFAM" id="SSF88723">
    <property type="entry name" value="PIN domain-like"/>
    <property type="match status" value="1"/>
</dbReference>
<dbReference type="Pfam" id="PF13470">
    <property type="entry name" value="PIN_3"/>
    <property type="match status" value="1"/>
</dbReference>
<dbReference type="AlphaFoldDB" id="A0A5C1PXI8"/>
<evidence type="ECO:0000259" key="1">
    <source>
        <dbReference type="Pfam" id="PF13470"/>
    </source>
</evidence>
<dbReference type="PANTHER" id="PTHR34610:SF3">
    <property type="entry name" value="SSL7007 PROTEIN"/>
    <property type="match status" value="1"/>
</dbReference>
<dbReference type="OrthoDB" id="9802272at2"/>
<accession>A0A5C1PXI8</accession>
<dbReference type="Proteomes" id="UP001549111">
    <property type="component" value="Unassembled WGS sequence"/>
</dbReference>
<evidence type="ECO:0000313" key="3">
    <source>
        <dbReference type="EMBL" id="QEN00523.1"/>
    </source>
</evidence>
<dbReference type="PANTHER" id="PTHR34610">
    <property type="entry name" value="SSL7007 PROTEIN"/>
    <property type="match status" value="1"/>
</dbReference>
<dbReference type="EMBL" id="CP035708">
    <property type="protein sequence ID" value="QEN00523.1"/>
    <property type="molecule type" value="Genomic_DNA"/>
</dbReference>
<reference evidence="3 4" key="1">
    <citation type="submission" date="2019-02" db="EMBL/GenBank/DDBJ databases">
        <title>Complete Genome Sequence and Methylome Analysis of Sphaerotilus natans subsp. sulfidivorans D-507.</title>
        <authorList>
            <person name="Fomenkov A."/>
            <person name="Gridneva E."/>
            <person name="Smolyakov D."/>
            <person name="Dubinina G."/>
            <person name="Vincze T."/>
            <person name="Grabovich M."/>
            <person name="Roberts R.J."/>
        </authorList>
    </citation>
    <scope>NUCLEOTIDE SEQUENCE [LARGE SCALE GENOMIC DNA]</scope>
    <source>
        <strain evidence="3 4">D-507</strain>
    </source>
</reference>
<proteinExistence type="predicted"/>
<dbReference type="InterPro" id="IPR002850">
    <property type="entry name" value="PIN_toxin-like"/>
</dbReference>
<reference evidence="2 5" key="2">
    <citation type="submission" date="2024-06" db="EMBL/GenBank/DDBJ databases">
        <title>Genomic Encyclopedia of Type Strains, Phase IV (KMG-IV): sequencing the most valuable type-strain genomes for metagenomic binning, comparative biology and taxonomic classification.</title>
        <authorList>
            <person name="Goeker M."/>
        </authorList>
    </citation>
    <scope>NUCLEOTIDE SEQUENCE [LARGE SCALE GENOMIC DNA]</scope>
    <source>
        <strain evidence="2 5">D-501</strain>
    </source>
</reference>
<keyword evidence="5" id="KW-1185">Reference proteome</keyword>
<evidence type="ECO:0000313" key="2">
    <source>
        <dbReference type="EMBL" id="MET3605628.1"/>
    </source>
</evidence>
<dbReference type="InterPro" id="IPR002716">
    <property type="entry name" value="PIN_dom"/>
</dbReference>
<gene>
    <name evidence="2" type="ORF">ABIC99_003459</name>
    <name evidence="3" type="ORF">EWH46_06855</name>
</gene>
<dbReference type="EMBL" id="JBEPLS010000020">
    <property type="protein sequence ID" value="MET3605628.1"/>
    <property type="molecule type" value="Genomic_DNA"/>
</dbReference>
<evidence type="ECO:0000313" key="5">
    <source>
        <dbReference type="Proteomes" id="UP001549111"/>
    </source>
</evidence>